<dbReference type="AlphaFoldDB" id="A0A315ZTW7"/>
<evidence type="ECO:0000259" key="4">
    <source>
        <dbReference type="PROSITE" id="PS50932"/>
    </source>
</evidence>
<dbReference type="EMBL" id="UHJJ01000010">
    <property type="protein sequence ID" value="SUQ15182.1"/>
    <property type="molecule type" value="Genomic_DNA"/>
</dbReference>
<dbReference type="SUPFAM" id="SSF53822">
    <property type="entry name" value="Periplasmic binding protein-like I"/>
    <property type="match status" value="1"/>
</dbReference>
<keyword evidence="2" id="KW-0238">DNA-binding</keyword>
<dbReference type="Pfam" id="PF00356">
    <property type="entry name" value="LacI"/>
    <property type="match status" value="1"/>
</dbReference>
<dbReference type="PANTHER" id="PTHR30146:SF109">
    <property type="entry name" value="HTH-TYPE TRANSCRIPTIONAL REGULATOR GALS"/>
    <property type="match status" value="1"/>
</dbReference>
<keyword evidence="6" id="KW-1185">Reference proteome</keyword>
<dbReference type="Proteomes" id="UP000254051">
    <property type="component" value="Unassembled WGS sequence"/>
</dbReference>
<dbReference type="SMART" id="SM00354">
    <property type="entry name" value="HTH_LACI"/>
    <property type="match status" value="1"/>
</dbReference>
<dbReference type="PROSITE" id="PS50932">
    <property type="entry name" value="HTH_LACI_2"/>
    <property type="match status" value="1"/>
</dbReference>
<feature type="domain" description="HTH lacI-type" evidence="4">
    <location>
        <begin position="3"/>
        <end position="57"/>
    </location>
</feature>
<evidence type="ECO:0000313" key="5">
    <source>
        <dbReference type="EMBL" id="SUQ15182.1"/>
    </source>
</evidence>
<name>A0A315ZTW7_9FIRM</name>
<dbReference type="InterPro" id="IPR010982">
    <property type="entry name" value="Lambda_DNA-bd_dom_sf"/>
</dbReference>
<dbReference type="RefSeq" id="WP_109712764.1">
    <property type="nucleotide sequence ID" value="NZ_QGDS01000010.1"/>
</dbReference>
<dbReference type="PANTHER" id="PTHR30146">
    <property type="entry name" value="LACI-RELATED TRANSCRIPTIONAL REPRESSOR"/>
    <property type="match status" value="1"/>
</dbReference>
<dbReference type="Gene3D" id="3.40.50.2300">
    <property type="match status" value="2"/>
</dbReference>
<dbReference type="GO" id="GO:0003700">
    <property type="term" value="F:DNA-binding transcription factor activity"/>
    <property type="evidence" value="ECO:0007669"/>
    <property type="project" value="TreeGrafter"/>
</dbReference>
<evidence type="ECO:0000256" key="1">
    <source>
        <dbReference type="ARBA" id="ARBA00023015"/>
    </source>
</evidence>
<evidence type="ECO:0000313" key="6">
    <source>
        <dbReference type="Proteomes" id="UP000254051"/>
    </source>
</evidence>
<evidence type="ECO:0000256" key="2">
    <source>
        <dbReference type="ARBA" id="ARBA00023125"/>
    </source>
</evidence>
<keyword evidence="3" id="KW-0804">Transcription</keyword>
<keyword evidence="1" id="KW-0805">Transcription regulation</keyword>
<organism evidence="5 6">
    <name type="scientific">Faecalicatena contorta</name>
    <dbReference type="NCBI Taxonomy" id="39482"/>
    <lineage>
        <taxon>Bacteria</taxon>
        <taxon>Bacillati</taxon>
        <taxon>Bacillota</taxon>
        <taxon>Clostridia</taxon>
        <taxon>Lachnospirales</taxon>
        <taxon>Lachnospiraceae</taxon>
        <taxon>Faecalicatena</taxon>
    </lineage>
</organism>
<dbReference type="OrthoDB" id="43195at2"/>
<dbReference type="Pfam" id="PF13377">
    <property type="entry name" value="Peripla_BP_3"/>
    <property type="match status" value="1"/>
</dbReference>
<proteinExistence type="predicted"/>
<reference evidence="6" key="1">
    <citation type="submission" date="2017-07" db="EMBL/GenBank/DDBJ databases">
        <authorList>
            <person name="Varghese N."/>
            <person name="Submissions S."/>
        </authorList>
    </citation>
    <scope>NUCLEOTIDE SEQUENCE [LARGE SCALE GENOMIC DNA]</scope>
    <source>
        <strain evidence="6">NLAE-zl-C134</strain>
    </source>
</reference>
<dbReference type="GO" id="GO:0000976">
    <property type="term" value="F:transcription cis-regulatory region binding"/>
    <property type="evidence" value="ECO:0007669"/>
    <property type="project" value="TreeGrafter"/>
</dbReference>
<dbReference type="InterPro" id="IPR046335">
    <property type="entry name" value="LacI/GalR-like_sensor"/>
</dbReference>
<evidence type="ECO:0000256" key="3">
    <source>
        <dbReference type="ARBA" id="ARBA00023163"/>
    </source>
</evidence>
<gene>
    <name evidence="5" type="ORF">SAMN05216529_11085</name>
</gene>
<sequence>MKVSIKQISQVTGFSPATVSNALNRKKGVNGETSKKIFRAAEELGYQAEKTATKIRFVTYRKNGRIIDDSLIFPAMIEGVERQAKALGYETTFSHLNCEDSNFEERLKEVTDDVNSLVILLGTEMLEEDYSSFMNYKGYIIVLDGWCEDMIFDAVLINNTDAACNAVEYLIEKGHRKIGYLRGDYRIKAFQYREYGYYRTLGKYSCTEKPEYIVTLGTQIETAYEDMKHYLEKEPELPTAFFADNDVIALGSIRALQEKGIKIPEQVSVVGFDDIRFGAVSMPGLTTIHVYKQEMGEVAVRRALDHIKYSGRQVRMKIQVGTKFLERGSVMDINHIEQAGLQVTCEQ</sequence>
<dbReference type="Gene3D" id="1.10.260.40">
    <property type="entry name" value="lambda repressor-like DNA-binding domains"/>
    <property type="match status" value="1"/>
</dbReference>
<dbReference type="CDD" id="cd01392">
    <property type="entry name" value="HTH_LacI"/>
    <property type="match status" value="1"/>
</dbReference>
<dbReference type="SUPFAM" id="SSF47413">
    <property type="entry name" value="lambda repressor-like DNA-binding domains"/>
    <property type="match status" value="1"/>
</dbReference>
<dbReference type="InterPro" id="IPR028082">
    <property type="entry name" value="Peripla_BP_I"/>
</dbReference>
<accession>A0A315ZTW7</accession>
<dbReference type="InterPro" id="IPR000843">
    <property type="entry name" value="HTH_LacI"/>
</dbReference>
<protein>
    <submittedName>
        <fullName evidence="5">Transcriptional regulator, LacI family</fullName>
    </submittedName>
</protein>